<dbReference type="Pfam" id="PF10504">
    <property type="entry name" value="DUF2452"/>
    <property type="match status" value="1"/>
</dbReference>
<sequence length="171" mass="19720">MAFLTIVLFFVSLVTAKIVEPTGRISLNAAKIESRDIVDLAKKVQEAHDFVQNRAYSRLSTIAEQIQFLKLQAEKVLADAERDEELHNVPCNFQKVPGSVYYLYLNSNGNRFFSMISPKEWGSLREHEYLGAFRLEADRSWTPEDEFERRAHEFNILKDALHDKHFAAITS</sequence>
<dbReference type="OrthoDB" id="9995764at2759"/>
<protein>
    <recommendedName>
        <fullName evidence="4">DUF2452 domain-containing protein</fullName>
    </recommendedName>
</protein>
<dbReference type="PANTHER" id="PTHR14553">
    <property type="entry name" value="UNCHARACTERIZED PROTEIN C1ORF50"/>
    <property type="match status" value="1"/>
</dbReference>
<keyword evidence="3" id="KW-1185">Reference proteome</keyword>
<dbReference type="InterPro" id="IPR019534">
    <property type="entry name" value="DUF2452"/>
</dbReference>
<proteinExistence type="predicted"/>
<keyword evidence="1" id="KW-0732">Signal</keyword>
<dbReference type="AlphaFoldDB" id="A0A3P6ILN4"/>
<evidence type="ECO:0000313" key="3">
    <source>
        <dbReference type="Proteomes" id="UP000274131"/>
    </source>
</evidence>
<organism evidence="2 3">
    <name type="scientific">Enterobius vermicularis</name>
    <name type="common">Human pinworm</name>
    <dbReference type="NCBI Taxonomy" id="51028"/>
    <lineage>
        <taxon>Eukaryota</taxon>
        <taxon>Metazoa</taxon>
        <taxon>Ecdysozoa</taxon>
        <taxon>Nematoda</taxon>
        <taxon>Chromadorea</taxon>
        <taxon>Rhabditida</taxon>
        <taxon>Spirurina</taxon>
        <taxon>Oxyuridomorpha</taxon>
        <taxon>Oxyuroidea</taxon>
        <taxon>Oxyuridae</taxon>
        <taxon>Enterobius</taxon>
    </lineage>
</organism>
<evidence type="ECO:0008006" key="4">
    <source>
        <dbReference type="Google" id="ProtNLM"/>
    </source>
</evidence>
<reference evidence="2 3" key="1">
    <citation type="submission" date="2018-10" db="EMBL/GenBank/DDBJ databases">
        <authorList>
            <consortium name="Pathogen Informatics"/>
        </authorList>
    </citation>
    <scope>NUCLEOTIDE SEQUENCE [LARGE SCALE GENOMIC DNA]</scope>
</reference>
<feature type="chain" id="PRO_5017926605" description="DUF2452 domain-containing protein" evidence="1">
    <location>
        <begin position="17"/>
        <end position="171"/>
    </location>
</feature>
<feature type="signal peptide" evidence="1">
    <location>
        <begin position="1"/>
        <end position="16"/>
    </location>
</feature>
<gene>
    <name evidence="2" type="ORF">EVEC_LOCUS3805</name>
</gene>
<dbReference type="EMBL" id="UXUI01007687">
    <property type="protein sequence ID" value="VDD88668.1"/>
    <property type="molecule type" value="Genomic_DNA"/>
</dbReference>
<dbReference type="Proteomes" id="UP000274131">
    <property type="component" value="Unassembled WGS sequence"/>
</dbReference>
<evidence type="ECO:0000313" key="2">
    <source>
        <dbReference type="EMBL" id="VDD88668.1"/>
    </source>
</evidence>
<evidence type="ECO:0000256" key="1">
    <source>
        <dbReference type="SAM" id="SignalP"/>
    </source>
</evidence>
<name>A0A3P6ILN4_ENTVE</name>
<accession>A0A3P6ILN4</accession>
<dbReference type="PANTHER" id="PTHR14553:SF1">
    <property type="entry name" value="SIMILAR TO CHROMOSOME 1 OPEN READING FRAME 50"/>
    <property type="match status" value="1"/>
</dbReference>